<comment type="similarity">
    <text evidence="1 3">Belongs to the peptidase S8 family.</text>
</comment>
<comment type="caution">
    <text evidence="3">Lacks conserved residue(s) required for the propagation of feature annotation.</text>
</comment>
<dbReference type="InterPro" id="IPR045051">
    <property type="entry name" value="SBT"/>
</dbReference>
<evidence type="ECO:0000259" key="4">
    <source>
        <dbReference type="Pfam" id="PF00082"/>
    </source>
</evidence>
<dbReference type="InterPro" id="IPR000209">
    <property type="entry name" value="Peptidase_S8/S53_dom"/>
</dbReference>
<dbReference type="GO" id="GO:0004252">
    <property type="term" value="F:serine-type endopeptidase activity"/>
    <property type="evidence" value="ECO:0007669"/>
    <property type="project" value="InterPro"/>
</dbReference>
<comment type="caution">
    <text evidence="5">The sequence shown here is derived from an EMBL/GenBank/DDBJ whole genome shotgun (WGS) entry which is preliminary data.</text>
</comment>
<dbReference type="EMBL" id="JADFTS010000008">
    <property type="protein sequence ID" value="KAF9593562.1"/>
    <property type="molecule type" value="Genomic_DNA"/>
</dbReference>
<proteinExistence type="inferred from homology"/>
<dbReference type="InterPro" id="IPR036852">
    <property type="entry name" value="Peptidase_S8/S53_dom_sf"/>
</dbReference>
<evidence type="ECO:0000256" key="2">
    <source>
        <dbReference type="ARBA" id="ARBA00022729"/>
    </source>
</evidence>
<keyword evidence="6" id="KW-1185">Reference proteome</keyword>
<keyword evidence="2" id="KW-0732">Signal</keyword>
<dbReference type="GO" id="GO:0006508">
    <property type="term" value="P:proteolysis"/>
    <property type="evidence" value="ECO:0007669"/>
    <property type="project" value="InterPro"/>
</dbReference>
<name>A0A835H8A8_9MAGN</name>
<feature type="domain" description="Peptidase S8/S53" evidence="4">
    <location>
        <begin position="42"/>
        <end position="158"/>
    </location>
</feature>
<gene>
    <name evidence="5" type="ORF">IFM89_024180</name>
</gene>
<dbReference type="OrthoDB" id="2018221at2759"/>
<dbReference type="Proteomes" id="UP000631114">
    <property type="component" value="Unassembled WGS sequence"/>
</dbReference>
<protein>
    <recommendedName>
        <fullName evidence="4">Peptidase S8/S53 domain-containing protein</fullName>
    </recommendedName>
</protein>
<reference evidence="5 6" key="1">
    <citation type="submission" date="2020-10" db="EMBL/GenBank/DDBJ databases">
        <title>The Coptis chinensis genome and diversification of protoberbering-type alkaloids.</title>
        <authorList>
            <person name="Wang B."/>
            <person name="Shu S."/>
            <person name="Song C."/>
            <person name="Liu Y."/>
        </authorList>
    </citation>
    <scope>NUCLEOTIDE SEQUENCE [LARGE SCALE GENOMIC DNA]</scope>
    <source>
        <strain evidence="5">HL-2020</strain>
        <tissue evidence="5">Leaf</tissue>
    </source>
</reference>
<evidence type="ECO:0000313" key="5">
    <source>
        <dbReference type="EMBL" id="KAF9593562.1"/>
    </source>
</evidence>
<dbReference type="PROSITE" id="PS51892">
    <property type="entry name" value="SUBTILASE"/>
    <property type="match status" value="1"/>
</dbReference>
<sequence length="207" mass="22268">MHAQQSELDIEKIAKSPPRICFLSGLTGEEMMMFIDAFPETGNARGAVPSARIAVYKACVRACKDADVLAAFDDAISDGVDILSVSLGSKIALEYFIQPIAIHAMQKGILTINSAGNWGPSLASIGSNAPWMLTVVASSIDRQFIDKVILGDNTTLSVSMKPCLLLLLISLKSILSPSKHSSYSSLLLLTPACWNRIQIIFITPTVE</sequence>
<accession>A0A835H8A8</accession>
<dbReference type="PANTHER" id="PTHR10795">
    <property type="entry name" value="PROPROTEIN CONVERTASE SUBTILISIN/KEXIN"/>
    <property type="match status" value="1"/>
</dbReference>
<dbReference type="Pfam" id="PF00082">
    <property type="entry name" value="Peptidase_S8"/>
    <property type="match status" value="1"/>
</dbReference>
<dbReference type="AlphaFoldDB" id="A0A835H8A8"/>
<evidence type="ECO:0000256" key="3">
    <source>
        <dbReference type="PROSITE-ProRule" id="PRU01240"/>
    </source>
</evidence>
<dbReference type="Gene3D" id="3.40.50.200">
    <property type="entry name" value="Peptidase S8/S53 domain"/>
    <property type="match status" value="1"/>
</dbReference>
<dbReference type="SUPFAM" id="SSF52743">
    <property type="entry name" value="Subtilisin-like"/>
    <property type="match status" value="1"/>
</dbReference>
<evidence type="ECO:0000313" key="6">
    <source>
        <dbReference type="Proteomes" id="UP000631114"/>
    </source>
</evidence>
<organism evidence="5 6">
    <name type="scientific">Coptis chinensis</name>
    <dbReference type="NCBI Taxonomy" id="261450"/>
    <lineage>
        <taxon>Eukaryota</taxon>
        <taxon>Viridiplantae</taxon>
        <taxon>Streptophyta</taxon>
        <taxon>Embryophyta</taxon>
        <taxon>Tracheophyta</taxon>
        <taxon>Spermatophyta</taxon>
        <taxon>Magnoliopsida</taxon>
        <taxon>Ranunculales</taxon>
        <taxon>Ranunculaceae</taxon>
        <taxon>Coptidoideae</taxon>
        <taxon>Coptis</taxon>
    </lineage>
</organism>
<evidence type="ECO:0000256" key="1">
    <source>
        <dbReference type="ARBA" id="ARBA00011073"/>
    </source>
</evidence>